<dbReference type="RefSeq" id="XP_051444497.1">
    <property type="nucleotide sequence ID" value="XM_051589238.1"/>
</dbReference>
<dbReference type="GO" id="GO:0006107">
    <property type="term" value="P:oxaloacetate metabolic process"/>
    <property type="evidence" value="ECO:0007669"/>
    <property type="project" value="UniProtKB-ARBA"/>
</dbReference>
<dbReference type="Proteomes" id="UP001206595">
    <property type="component" value="Unassembled WGS sequence"/>
</dbReference>
<evidence type="ECO:0000256" key="2">
    <source>
        <dbReference type="ARBA" id="ARBA00022723"/>
    </source>
</evidence>
<accession>A0AAD5E8R3</accession>
<gene>
    <name evidence="4" type="ORF">K450DRAFT_242367</name>
</gene>
<comment type="similarity">
    <text evidence="1">Belongs to the FAH family.</text>
</comment>
<dbReference type="EMBL" id="MU620920">
    <property type="protein sequence ID" value="KAI8579493.1"/>
    <property type="molecule type" value="Genomic_DNA"/>
</dbReference>
<dbReference type="GeneID" id="75914583"/>
<evidence type="ECO:0000313" key="4">
    <source>
        <dbReference type="EMBL" id="KAI8579493.1"/>
    </source>
</evidence>
<dbReference type="GO" id="GO:0050163">
    <property type="term" value="F:oxaloacetate tautomerase activity"/>
    <property type="evidence" value="ECO:0007669"/>
    <property type="project" value="UniProtKB-ARBA"/>
</dbReference>
<reference evidence="4" key="1">
    <citation type="submission" date="2021-06" db="EMBL/GenBank/DDBJ databases">
        <authorList>
            <consortium name="DOE Joint Genome Institute"/>
            <person name="Mondo S.J."/>
            <person name="Amses K.R."/>
            <person name="Simmons D.R."/>
            <person name="Longcore J.E."/>
            <person name="Seto K."/>
            <person name="Alves G.H."/>
            <person name="Bonds A.E."/>
            <person name="Quandt C.A."/>
            <person name="Davis W.J."/>
            <person name="Chang Y."/>
            <person name="Letcher P.M."/>
            <person name="Powell M.J."/>
            <person name="Kuo A."/>
            <person name="Labutti K."/>
            <person name="Pangilinan J."/>
            <person name="Andreopoulos W."/>
            <person name="Tritt A."/>
            <person name="Riley R."/>
            <person name="Hundley H."/>
            <person name="Johnson J."/>
            <person name="Lipzen A."/>
            <person name="Barry K."/>
            <person name="Berbee M.L."/>
            <person name="Buchler N.E."/>
            <person name="Grigoriev I.V."/>
            <person name="Spatafora J.W."/>
            <person name="Stajich J.E."/>
            <person name="James T.Y."/>
        </authorList>
    </citation>
    <scope>NUCLEOTIDE SEQUENCE</scope>
    <source>
        <strain evidence="4">AG</strain>
    </source>
</reference>
<feature type="domain" description="Fumarylacetoacetase-like C-terminal" evidence="3">
    <location>
        <begin position="75"/>
        <end position="281"/>
    </location>
</feature>
<evidence type="ECO:0000259" key="3">
    <source>
        <dbReference type="Pfam" id="PF01557"/>
    </source>
</evidence>
<keyword evidence="5" id="KW-1185">Reference proteome</keyword>
<protein>
    <recommendedName>
        <fullName evidence="3">Fumarylacetoacetase-like C-terminal domain-containing protein</fullName>
    </recommendedName>
</protein>
<dbReference type="Pfam" id="PF01557">
    <property type="entry name" value="FAA_hydrolase"/>
    <property type="match status" value="1"/>
</dbReference>
<keyword evidence="2" id="KW-0479">Metal-binding</keyword>
<evidence type="ECO:0000256" key="1">
    <source>
        <dbReference type="ARBA" id="ARBA00010211"/>
    </source>
</evidence>
<reference evidence="4" key="2">
    <citation type="journal article" date="2022" name="Proc. Natl. Acad. Sci. U.S.A.">
        <title>Diploid-dominant life cycles characterize the early evolution of Fungi.</title>
        <authorList>
            <person name="Amses K.R."/>
            <person name="Simmons D.R."/>
            <person name="Longcore J.E."/>
            <person name="Mondo S.J."/>
            <person name="Seto K."/>
            <person name="Jeronimo G.H."/>
            <person name="Bonds A.E."/>
            <person name="Quandt C.A."/>
            <person name="Davis W.J."/>
            <person name="Chang Y."/>
            <person name="Federici B.A."/>
            <person name="Kuo A."/>
            <person name="LaButti K."/>
            <person name="Pangilinan J."/>
            <person name="Andreopoulos W."/>
            <person name="Tritt A."/>
            <person name="Riley R."/>
            <person name="Hundley H."/>
            <person name="Johnson J."/>
            <person name="Lipzen A."/>
            <person name="Barry K."/>
            <person name="Lang B.F."/>
            <person name="Cuomo C.A."/>
            <person name="Buchler N.E."/>
            <person name="Grigoriev I.V."/>
            <person name="Spatafora J.W."/>
            <person name="Stajich J.E."/>
            <person name="James T.Y."/>
        </authorList>
    </citation>
    <scope>NUCLEOTIDE SEQUENCE</scope>
    <source>
        <strain evidence="4">AG</strain>
    </source>
</reference>
<dbReference type="SUPFAM" id="SSF56529">
    <property type="entry name" value="FAH"/>
    <property type="match status" value="1"/>
</dbReference>
<dbReference type="PANTHER" id="PTHR11820">
    <property type="entry name" value="ACYLPYRUVASE"/>
    <property type="match status" value="1"/>
</dbReference>
<dbReference type="InterPro" id="IPR011234">
    <property type="entry name" value="Fumarylacetoacetase-like_C"/>
</dbReference>
<dbReference type="FunFam" id="3.90.850.10:FF:000002">
    <property type="entry name" value="2-hydroxyhepta-2,4-diene-1,7-dioate isomerase"/>
    <property type="match status" value="1"/>
</dbReference>
<name>A0AAD5E8R3_UMBRA</name>
<dbReference type="AlphaFoldDB" id="A0AAD5E8R3"/>
<dbReference type="Gene3D" id="3.90.850.10">
    <property type="entry name" value="Fumarylacetoacetase-like, C-terminal domain"/>
    <property type="match status" value="1"/>
</dbReference>
<sequence>MSWTHLIRFIAKEDAKVHLGQLVDTARDIGLDSISGHPITAYEVQGSVFDGKVTGKELTVQQLLCPITRDQCDYIRCVGLNYKDHAEEANLPLPKVPILFSKPRSALIGPYPEAVKIPKCAQDETSDYEAELCVIIGKTGRDIKEEDAYNYVLGYTASNDISARKLQLSQSQWCFGKGLDDSMPIGPVVVSPSVIKDPHTLSIKAIYNGTTVQSGHTQNMIFTIPQMIAYFSQGTTLEAGTIIVTGTPAGIGIVKNPRVFLEDKSDIRVEIENIGTLINKVEYE</sequence>
<comment type="caution">
    <text evidence="4">The sequence shown here is derived from an EMBL/GenBank/DDBJ whole genome shotgun (WGS) entry which is preliminary data.</text>
</comment>
<evidence type="ECO:0000313" key="5">
    <source>
        <dbReference type="Proteomes" id="UP001206595"/>
    </source>
</evidence>
<dbReference type="GO" id="GO:0046872">
    <property type="term" value="F:metal ion binding"/>
    <property type="evidence" value="ECO:0007669"/>
    <property type="project" value="UniProtKB-KW"/>
</dbReference>
<proteinExistence type="inferred from homology"/>
<dbReference type="InterPro" id="IPR036663">
    <property type="entry name" value="Fumarylacetoacetase_C_sf"/>
</dbReference>
<dbReference type="PANTHER" id="PTHR11820:SF112">
    <property type="entry name" value="FUMARYLACETOACETATE HYDROLASE FAMILY PROTEIN (AFU_ORTHOLOGUE AFUA_1G02370)-RELATED"/>
    <property type="match status" value="1"/>
</dbReference>
<organism evidence="4 5">
    <name type="scientific">Umbelopsis ramanniana AG</name>
    <dbReference type="NCBI Taxonomy" id="1314678"/>
    <lineage>
        <taxon>Eukaryota</taxon>
        <taxon>Fungi</taxon>
        <taxon>Fungi incertae sedis</taxon>
        <taxon>Mucoromycota</taxon>
        <taxon>Mucoromycotina</taxon>
        <taxon>Umbelopsidomycetes</taxon>
        <taxon>Umbelopsidales</taxon>
        <taxon>Umbelopsidaceae</taxon>
        <taxon>Umbelopsis</taxon>
    </lineage>
</organism>